<reference evidence="2" key="1">
    <citation type="submission" date="2019-03" db="EMBL/GenBank/DDBJ databases">
        <title>WGS assembly of Setaria viridis.</title>
        <authorList>
            <person name="Huang P."/>
            <person name="Jenkins J."/>
            <person name="Grimwood J."/>
            <person name="Barry K."/>
            <person name="Healey A."/>
            <person name="Mamidi S."/>
            <person name="Sreedasyam A."/>
            <person name="Shu S."/>
            <person name="Feldman M."/>
            <person name="Wu J."/>
            <person name="Yu Y."/>
            <person name="Chen C."/>
            <person name="Johnson J."/>
            <person name="Rokhsar D."/>
            <person name="Baxter I."/>
            <person name="Schmutz J."/>
            <person name="Brutnell T."/>
            <person name="Kellogg E."/>
        </authorList>
    </citation>
    <scope>NUCLEOTIDE SEQUENCE [LARGE SCALE GENOMIC DNA]</scope>
</reference>
<proteinExistence type="predicted"/>
<evidence type="ECO:0000313" key="2">
    <source>
        <dbReference type="EMBL" id="TKW04110.1"/>
    </source>
</evidence>
<evidence type="ECO:0000256" key="1">
    <source>
        <dbReference type="SAM" id="SignalP"/>
    </source>
</evidence>
<keyword evidence="1" id="KW-0732">Signal</keyword>
<sequence length="122" mass="12219">MAASHAATRCTATALLASLLFLAAAVAAKGEGGAHGGPDAARAGSPMDCVVECAKRAVECATEAVECTAGCGGQGSAAVAYVEAPVRAAEARCVVAFERLLREAAGHGAHGEPQKWRSKPEE</sequence>
<accession>A0A4U6TN93</accession>
<protein>
    <submittedName>
        <fullName evidence="2">Uncharacterized protein</fullName>
    </submittedName>
</protein>
<organism evidence="2 3">
    <name type="scientific">Setaria viridis</name>
    <name type="common">Green bristlegrass</name>
    <name type="synonym">Setaria italica subsp. viridis</name>
    <dbReference type="NCBI Taxonomy" id="4556"/>
    <lineage>
        <taxon>Eukaryota</taxon>
        <taxon>Viridiplantae</taxon>
        <taxon>Streptophyta</taxon>
        <taxon>Embryophyta</taxon>
        <taxon>Tracheophyta</taxon>
        <taxon>Spermatophyta</taxon>
        <taxon>Magnoliopsida</taxon>
        <taxon>Liliopsida</taxon>
        <taxon>Poales</taxon>
        <taxon>Poaceae</taxon>
        <taxon>PACMAD clade</taxon>
        <taxon>Panicoideae</taxon>
        <taxon>Panicodae</taxon>
        <taxon>Paniceae</taxon>
        <taxon>Cenchrinae</taxon>
        <taxon>Setaria</taxon>
    </lineage>
</organism>
<feature type="signal peptide" evidence="1">
    <location>
        <begin position="1"/>
        <end position="28"/>
    </location>
</feature>
<dbReference type="EMBL" id="CM016558">
    <property type="protein sequence ID" value="TKW04110.1"/>
    <property type="molecule type" value="Genomic_DNA"/>
</dbReference>
<dbReference type="Gramene" id="TKW04110">
    <property type="protein sequence ID" value="TKW04110"/>
    <property type="gene ID" value="SEVIR_7G088201v2"/>
</dbReference>
<feature type="chain" id="PRO_5020408103" evidence="1">
    <location>
        <begin position="29"/>
        <end position="122"/>
    </location>
</feature>
<gene>
    <name evidence="2" type="ORF">SEVIR_7G088201v2</name>
</gene>
<dbReference type="AlphaFoldDB" id="A0A4U6TN93"/>
<evidence type="ECO:0000313" key="3">
    <source>
        <dbReference type="Proteomes" id="UP000298652"/>
    </source>
</evidence>
<dbReference type="Proteomes" id="UP000298652">
    <property type="component" value="Chromosome 7"/>
</dbReference>
<keyword evidence="3" id="KW-1185">Reference proteome</keyword>
<name>A0A4U6TN93_SETVI</name>